<accession>A0AAD8PFH6</accession>
<evidence type="ECO:0000313" key="2">
    <source>
        <dbReference type="Proteomes" id="UP001230268"/>
    </source>
</evidence>
<dbReference type="AlphaFoldDB" id="A0AAD8PFH6"/>
<name>A0AAD8PFH6_BABGI</name>
<sequence length="555" mass="63007">MPRLSNARIPICTIPTAKSTASVAPCGGKFLLLAERNSKIPTDANIKVRIGNHDAEVHKWSTFGRSEQEGVKSQEYDGNTPLHQIYVVDGVKIGLNALSNETIFNKRSNQGNILELAKMALQSDGIIVLMNHDNLTSKGAELYPIKVLDVLLFTLRQFCQAKLNISFVIYNYDQKQFANDKNKAFQKRYEEEIESSLKKVLKKESDMLKTSFHFTTVGDSVSSLNAIKPWVDDLMALRSACKRQLIEEDRMKDEIAKRIGVIQECMGTSVNDVASKLKGLDVAKDAQGFHQLLTEANAIELHFNKWMQEKGISLGEVPDKLKEQVDLLIISLLKDYDNAVKSRGLIKHAKVKAVRNELEESLRTKLAFLMDGIALKLQDAVLQEFQKHIQTFPVDDNLDLNLQDAIATYDSRYCRLVKAYMFDILKSSTVYKLKAQMQRRDVIENMKDVCNHVLEFAIGKGLFHSNISMLDGISYIPSNFISRFLKKWFYKLKIPLHISLNYLSPSAFGFSNLFRDRIPLKPGILHYFTGEKKHEMFSSDEATRRAANSLVRNES</sequence>
<comment type="caution">
    <text evidence="1">The sequence shown here is derived from an EMBL/GenBank/DDBJ whole genome shotgun (WGS) entry which is preliminary data.</text>
</comment>
<reference evidence="1" key="1">
    <citation type="submission" date="2023-08" db="EMBL/GenBank/DDBJ databases">
        <title>Draft sequence of the Babesia gibsoni genome.</title>
        <authorList>
            <person name="Yamagishi J.Y."/>
            <person name="Xuan X.X."/>
        </authorList>
    </citation>
    <scope>NUCLEOTIDE SEQUENCE</scope>
    <source>
        <strain evidence="1">Azabu</strain>
    </source>
</reference>
<keyword evidence="2" id="KW-1185">Reference proteome</keyword>
<gene>
    <name evidence="1" type="ORF">BgAZ_103770</name>
</gene>
<protein>
    <submittedName>
        <fullName evidence="1">Uncharacterized protein</fullName>
    </submittedName>
</protein>
<dbReference type="EMBL" id="JAVEPI010000001">
    <property type="protein sequence ID" value="KAK1444471.1"/>
    <property type="molecule type" value="Genomic_DNA"/>
</dbReference>
<proteinExistence type="predicted"/>
<organism evidence="1 2">
    <name type="scientific">Babesia gibsoni</name>
    <dbReference type="NCBI Taxonomy" id="33632"/>
    <lineage>
        <taxon>Eukaryota</taxon>
        <taxon>Sar</taxon>
        <taxon>Alveolata</taxon>
        <taxon>Apicomplexa</taxon>
        <taxon>Aconoidasida</taxon>
        <taxon>Piroplasmida</taxon>
        <taxon>Babesiidae</taxon>
        <taxon>Babesia</taxon>
    </lineage>
</organism>
<dbReference type="Proteomes" id="UP001230268">
    <property type="component" value="Unassembled WGS sequence"/>
</dbReference>
<evidence type="ECO:0000313" key="1">
    <source>
        <dbReference type="EMBL" id="KAK1444471.1"/>
    </source>
</evidence>